<dbReference type="EMBL" id="BMAW01028154">
    <property type="protein sequence ID" value="GFU06041.1"/>
    <property type="molecule type" value="Genomic_DNA"/>
</dbReference>
<keyword evidence="2" id="KW-1185">Reference proteome</keyword>
<evidence type="ECO:0000313" key="2">
    <source>
        <dbReference type="Proteomes" id="UP000887013"/>
    </source>
</evidence>
<evidence type="ECO:0008006" key="3">
    <source>
        <dbReference type="Google" id="ProtNLM"/>
    </source>
</evidence>
<sequence>MSPQVELAVPIKLNSKELLQSNPLALTPARRGGRNIFLGLPLLRRLVRGMLMDLEEDVMLRFKVLDPHVRDTIGNNFLLLDDNAHIHRSAQVTDYLEKENIPMFCRFKFDRTRVGCDRTSIYIMATHN</sequence>
<reference evidence="1" key="1">
    <citation type="submission" date="2020-08" db="EMBL/GenBank/DDBJ databases">
        <title>Multicomponent nature underlies the extraordinary mechanical properties of spider dragline silk.</title>
        <authorList>
            <person name="Kono N."/>
            <person name="Nakamura H."/>
            <person name="Mori M."/>
            <person name="Yoshida Y."/>
            <person name="Ohtoshi R."/>
            <person name="Malay A.D."/>
            <person name="Moran D.A.P."/>
            <person name="Tomita M."/>
            <person name="Numata K."/>
            <person name="Arakawa K."/>
        </authorList>
    </citation>
    <scope>NUCLEOTIDE SEQUENCE</scope>
</reference>
<dbReference type="Proteomes" id="UP000887013">
    <property type="component" value="Unassembled WGS sequence"/>
</dbReference>
<gene>
    <name evidence="1" type="ORF">NPIL_164561</name>
</gene>
<proteinExistence type="predicted"/>
<accession>A0A8X6Q8R2</accession>
<organism evidence="1 2">
    <name type="scientific">Nephila pilipes</name>
    <name type="common">Giant wood spider</name>
    <name type="synonym">Nephila maculata</name>
    <dbReference type="NCBI Taxonomy" id="299642"/>
    <lineage>
        <taxon>Eukaryota</taxon>
        <taxon>Metazoa</taxon>
        <taxon>Ecdysozoa</taxon>
        <taxon>Arthropoda</taxon>
        <taxon>Chelicerata</taxon>
        <taxon>Arachnida</taxon>
        <taxon>Araneae</taxon>
        <taxon>Araneomorphae</taxon>
        <taxon>Entelegynae</taxon>
        <taxon>Araneoidea</taxon>
        <taxon>Nephilidae</taxon>
        <taxon>Nephila</taxon>
    </lineage>
</organism>
<dbReference type="AlphaFoldDB" id="A0A8X6Q8R2"/>
<comment type="caution">
    <text evidence="1">The sequence shown here is derived from an EMBL/GenBank/DDBJ whole genome shotgun (WGS) entry which is preliminary data.</text>
</comment>
<evidence type="ECO:0000313" key="1">
    <source>
        <dbReference type="EMBL" id="GFU06041.1"/>
    </source>
</evidence>
<protein>
    <recommendedName>
        <fullName evidence="3">Tc1-like transposase DDE domain-containing protein</fullName>
    </recommendedName>
</protein>
<name>A0A8X6Q8R2_NEPPI</name>
<dbReference type="OrthoDB" id="4843387at2759"/>